<feature type="compositionally biased region" description="Polar residues" evidence="1">
    <location>
        <begin position="45"/>
        <end position="54"/>
    </location>
</feature>
<sequence length="141" mass="15452">MFICSLKLKTKTKISKGFLTGERTYTEEEDRLGSATEVTGGDGTGNSRPTIETHQLTRRRRLSAEGQRRAPPEYRQLASELSAIATPKPHSDGVSKVAVAAGGRDDIALDVYRSQAKPPTTSMFHSTRQILFGLDLKFLDG</sequence>
<protein>
    <submittedName>
        <fullName evidence="2">Uncharacterized protein</fullName>
    </submittedName>
</protein>
<evidence type="ECO:0000313" key="3">
    <source>
        <dbReference type="Proteomes" id="UP000217790"/>
    </source>
</evidence>
<evidence type="ECO:0000256" key="1">
    <source>
        <dbReference type="SAM" id="MobiDB-lite"/>
    </source>
</evidence>
<accession>A0A2H3CVA8</accession>
<dbReference type="EMBL" id="KZ293689">
    <property type="protein sequence ID" value="PBK85770.1"/>
    <property type="molecule type" value="Genomic_DNA"/>
</dbReference>
<dbReference type="Proteomes" id="UP000217790">
    <property type="component" value="Unassembled WGS sequence"/>
</dbReference>
<gene>
    <name evidence="2" type="ORF">ARMGADRAFT_1036193</name>
</gene>
<evidence type="ECO:0000313" key="2">
    <source>
        <dbReference type="EMBL" id="PBK85770.1"/>
    </source>
</evidence>
<feature type="compositionally biased region" description="Basic and acidic residues" evidence="1">
    <location>
        <begin position="62"/>
        <end position="72"/>
    </location>
</feature>
<organism evidence="2 3">
    <name type="scientific">Armillaria gallica</name>
    <name type="common">Bulbous honey fungus</name>
    <name type="synonym">Armillaria bulbosa</name>
    <dbReference type="NCBI Taxonomy" id="47427"/>
    <lineage>
        <taxon>Eukaryota</taxon>
        <taxon>Fungi</taxon>
        <taxon>Dikarya</taxon>
        <taxon>Basidiomycota</taxon>
        <taxon>Agaricomycotina</taxon>
        <taxon>Agaricomycetes</taxon>
        <taxon>Agaricomycetidae</taxon>
        <taxon>Agaricales</taxon>
        <taxon>Marasmiineae</taxon>
        <taxon>Physalacriaceae</taxon>
        <taxon>Armillaria</taxon>
    </lineage>
</organism>
<feature type="region of interest" description="Disordered" evidence="1">
    <location>
        <begin position="28"/>
        <end position="73"/>
    </location>
</feature>
<dbReference type="InParanoid" id="A0A2H3CVA8"/>
<keyword evidence="3" id="KW-1185">Reference proteome</keyword>
<name>A0A2H3CVA8_ARMGA</name>
<reference evidence="3" key="1">
    <citation type="journal article" date="2017" name="Nat. Ecol. Evol.">
        <title>Genome expansion and lineage-specific genetic innovations in the forest pathogenic fungi Armillaria.</title>
        <authorList>
            <person name="Sipos G."/>
            <person name="Prasanna A.N."/>
            <person name="Walter M.C."/>
            <person name="O'Connor E."/>
            <person name="Balint B."/>
            <person name="Krizsan K."/>
            <person name="Kiss B."/>
            <person name="Hess J."/>
            <person name="Varga T."/>
            <person name="Slot J."/>
            <person name="Riley R."/>
            <person name="Boka B."/>
            <person name="Rigling D."/>
            <person name="Barry K."/>
            <person name="Lee J."/>
            <person name="Mihaltcheva S."/>
            <person name="LaButti K."/>
            <person name="Lipzen A."/>
            <person name="Waldron R."/>
            <person name="Moloney N.M."/>
            <person name="Sperisen C."/>
            <person name="Kredics L."/>
            <person name="Vagvoelgyi C."/>
            <person name="Patrignani A."/>
            <person name="Fitzpatrick D."/>
            <person name="Nagy I."/>
            <person name="Doyle S."/>
            <person name="Anderson J.B."/>
            <person name="Grigoriev I.V."/>
            <person name="Gueldener U."/>
            <person name="Muensterkoetter M."/>
            <person name="Nagy L.G."/>
        </authorList>
    </citation>
    <scope>NUCLEOTIDE SEQUENCE [LARGE SCALE GENOMIC DNA]</scope>
    <source>
        <strain evidence="3">Ar21-2</strain>
    </source>
</reference>
<proteinExistence type="predicted"/>
<dbReference type="AlphaFoldDB" id="A0A2H3CVA8"/>